<feature type="compositionally biased region" description="Basic and acidic residues" evidence="1">
    <location>
        <begin position="162"/>
        <end position="171"/>
    </location>
</feature>
<evidence type="ECO:0000256" key="1">
    <source>
        <dbReference type="SAM" id="MobiDB-lite"/>
    </source>
</evidence>
<sequence>MNGKTLTLAAVAASLLVGTTAGGAFAQDRGERRGPGRGGPEVMFVQMLQQHDTNKDGKISKEEATAASTAMFAAVDADKDGVLTPGEMRQHREAMREERKAQREAMRAERQAARDTAEADAPTPPPGEGPQEQAMNDDGQRGEGMHGKRHEGKRHEGKRHGWHNERAENRGGPDGMRGPGRMMRVADTDENGQISQAEATAMADKIFTRMDRNKDGFITADDMPKRPVMFR</sequence>
<dbReference type="PROSITE" id="PS50222">
    <property type="entry name" value="EF_HAND_2"/>
    <property type="match status" value="2"/>
</dbReference>
<feature type="compositionally biased region" description="Basic and acidic residues" evidence="1">
    <location>
        <begin position="88"/>
        <end position="117"/>
    </location>
</feature>
<proteinExistence type="predicted"/>
<organism evidence="4 5">
    <name type="scientific">Rhizobium rosettiformans W3</name>
    <dbReference type="NCBI Taxonomy" id="538378"/>
    <lineage>
        <taxon>Bacteria</taxon>
        <taxon>Pseudomonadati</taxon>
        <taxon>Pseudomonadota</taxon>
        <taxon>Alphaproteobacteria</taxon>
        <taxon>Hyphomicrobiales</taxon>
        <taxon>Rhizobiaceae</taxon>
        <taxon>Rhizobium/Agrobacterium group</taxon>
        <taxon>Rhizobium</taxon>
    </lineage>
</organism>
<reference evidence="4 5" key="1">
    <citation type="submission" date="2019-04" db="EMBL/GenBank/DDBJ databases">
        <title>genome sequence of strain W3.</title>
        <authorList>
            <person name="Gao J."/>
            <person name="Sun J."/>
        </authorList>
    </citation>
    <scope>NUCLEOTIDE SEQUENCE [LARGE SCALE GENOMIC DNA]</scope>
    <source>
        <strain evidence="4 5">W3</strain>
    </source>
</reference>
<comment type="caution">
    <text evidence="4">The sequence shown here is derived from an EMBL/GenBank/DDBJ whole genome shotgun (WGS) entry which is preliminary data.</text>
</comment>
<accession>A0A4S8PYZ7</accession>
<feature type="chain" id="PRO_5020689778" evidence="2">
    <location>
        <begin position="27"/>
        <end position="231"/>
    </location>
</feature>
<feature type="region of interest" description="Disordered" evidence="1">
    <location>
        <begin position="82"/>
        <end position="179"/>
    </location>
</feature>
<dbReference type="InterPro" id="IPR002048">
    <property type="entry name" value="EF_hand_dom"/>
</dbReference>
<feature type="domain" description="EF-hand" evidence="3">
    <location>
        <begin position="63"/>
        <end position="98"/>
    </location>
</feature>
<evidence type="ECO:0000259" key="3">
    <source>
        <dbReference type="PROSITE" id="PS50222"/>
    </source>
</evidence>
<evidence type="ECO:0000313" key="4">
    <source>
        <dbReference type="EMBL" id="THV36880.1"/>
    </source>
</evidence>
<dbReference type="AlphaFoldDB" id="A0A4S8PYZ7"/>
<dbReference type="Pfam" id="PF13202">
    <property type="entry name" value="EF-hand_5"/>
    <property type="match status" value="3"/>
</dbReference>
<dbReference type="Gene3D" id="1.10.238.10">
    <property type="entry name" value="EF-hand"/>
    <property type="match status" value="2"/>
</dbReference>
<gene>
    <name evidence="4" type="ORF">FAA86_10305</name>
</gene>
<dbReference type="Proteomes" id="UP000307378">
    <property type="component" value="Unassembled WGS sequence"/>
</dbReference>
<dbReference type="InterPro" id="IPR011992">
    <property type="entry name" value="EF-hand-dom_pair"/>
</dbReference>
<dbReference type="SMART" id="SM00054">
    <property type="entry name" value="EFh"/>
    <property type="match status" value="2"/>
</dbReference>
<dbReference type="PROSITE" id="PS00018">
    <property type="entry name" value="EF_HAND_1"/>
    <property type="match status" value="2"/>
</dbReference>
<dbReference type="RefSeq" id="WP_136540299.1">
    <property type="nucleotide sequence ID" value="NZ_STGU01000004.1"/>
</dbReference>
<feature type="compositionally biased region" description="Basic residues" evidence="1">
    <location>
        <begin position="147"/>
        <end position="161"/>
    </location>
</feature>
<dbReference type="InterPro" id="IPR018247">
    <property type="entry name" value="EF_Hand_1_Ca_BS"/>
</dbReference>
<feature type="domain" description="EF-hand" evidence="3">
    <location>
        <begin position="198"/>
        <end position="231"/>
    </location>
</feature>
<name>A0A4S8PYZ7_9HYPH</name>
<evidence type="ECO:0000256" key="2">
    <source>
        <dbReference type="SAM" id="SignalP"/>
    </source>
</evidence>
<protein>
    <submittedName>
        <fullName evidence="4">Calcium-binding protein</fullName>
    </submittedName>
</protein>
<evidence type="ECO:0000313" key="5">
    <source>
        <dbReference type="Proteomes" id="UP000307378"/>
    </source>
</evidence>
<feature type="signal peptide" evidence="2">
    <location>
        <begin position="1"/>
        <end position="26"/>
    </location>
</feature>
<dbReference type="GO" id="GO:0005509">
    <property type="term" value="F:calcium ion binding"/>
    <property type="evidence" value="ECO:0007669"/>
    <property type="project" value="InterPro"/>
</dbReference>
<dbReference type="SUPFAM" id="SSF47473">
    <property type="entry name" value="EF-hand"/>
    <property type="match status" value="1"/>
</dbReference>
<keyword evidence="2" id="KW-0732">Signal</keyword>
<dbReference type="EMBL" id="STGU01000004">
    <property type="protein sequence ID" value="THV36880.1"/>
    <property type="molecule type" value="Genomic_DNA"/>
</dbReference>